<dbReference type="OrthoDB" id="9790355at2"/>
<feature type="domain" description="CBS" evidence="3">
    <location>
        <begin position="8"/>
        <end position="67"/>
    </location>
</feature>
<dbReference type="CDD" id="cd04629">
    <property type="entry name" value="CBS_pair_bac"/>
    <property type="match status" value="1"/>
</dbReference>
<accession>A0A1I2VS66</accession>
<evidence type="ECO:0000256" key="1">
    <source>
        <dbReference type="ARBA" id="ARBA00023122"/>
    </source>
</evidence>
<gene>
    <name evidence="4" type="ORF">SAMN05216175_11847</name>
</gene>
<dbReference type="SUPFAM" id="SSF54631">
    <property type="entry name" value="CBS-domain pair"/>
    <property type="match status" value="1"/>
</dbReference>
<protein>
    <submittedName>
        <fullName evidence="4">CBS domain-containing protein</fullName>
    </submittedName>
</protein>
<feature type="domain" description="CBS" evidence="3">
    <location>
        <begin position="75"/>
        <end position="130"/>
    </location>
</feature>
<dbReference type="PROSITE" id="PS51371">
    <property type="entry name" value="CBS"/>
    <property type="match status" value="2"/>
</dbReference>
<keyword evidence="1 2" id="KW-0129">CBS domain</keyword>
<dbReference type="SMART" id="SM00116">
    <property type="entry name" value="CBS"/>
    <property type="match status" value="2"/>
</dbReference>
<evidence type="ECO:0000259" key="3">
    <source>
        <dbReference type="PROSITE" id="PS51371"/>
    </source>
</evidence>
<dbReference type="PANTHER" id="PTHR43080:SF26">
    <property type="entry name" value="REGULATORY PROTEIN"/>
    <property type="match status" value="1"/>
</dbReference>
<evidence type="ECO:0000313" key="4">
    <source>
        <dbReference type="EMBL" id="SFG91167.1"/>
    </source>
</evidence>
<keyword evidence="5" id="KW-1185">Reference proteome</keyword>
<dbReference type="Pfam" id="PF00571">
    <property type="entry name" value="CBS"/>
    <property type="match status" value="2"/>
</dbReference>
<dbReference type="Gene3D" id="3.10.580.10">
    <property type="entry name" value="CBS-domain"/>
    <property type="match status" value="1"/>
</dbReference>
<dbReference type="InterPro" id="IPR051257">
    <property type="entry name" value="Diverse_CBS-Domain"/>
</dbReference>
<dbReference type="Proteomes" id="UP000198623">
    <property type="component" value="Unassembled WGS sequence"/>
</dbReference>
<evidence type="ECO:0000256" key="2">
    <source>
        <dbReference type="PROSITE-ProRule" id="PRU00703"/>
    </source>
</evidence>
<dbReference type="InterPro" id="IPR046342">
    <property type="entry name" value="CBS_dom_sf"/>
</dbReference>
<dbReference type="STRING" id="1045558.SAMN05216175_11847"/>
<name>A0A1I2VS66_9GAMM</name>
<dbReference type="InterPro" id="IPR044729">
    <property type="entry name" value="CBS_bac"/>
</dbReference>
<reference evidence="5" key="1">
    <citation type="submission" date="2016-10" db="EMBL/GenBank/DDBJ databases">
        <authorList>
            <person name="Varghese N."/>
            <person name="Submissions S."/>
        </authorList>
    </citation>
    <scope>NUCLEOTIDE SEQUENCE [LARGE SCALE GENOMIC DNA]</scope>
    <source>
        <strain evidence="5">CGMCC 1.10971</strain>
    </source>
</reference>
<dbReference type="EMBL" id="FOOU01000018">
    <property type="protein sequence ID" value="SFG91167.1"/>
    <property type="molecule type" value="Genomic_DNA"/>
</dbReference>
<proteinExistence type="predicted"/>
<evidence type="ECO:0000313" key="5">
    <source>
        <dbReference type="Proteomes" id="UP000198623"/>
    </source>
</evidence>
<dbReference type="RefSeq" id="WP_090730447.1">
    <property type="nucleotide sequence ID" value="NZ_FOOU01000018.1"/>
</dbReference>
<dbReference type="PANTHER" id="PTHR43080">
    <property type="entry name" value="CBS DOMAIN-CONTAINING PROTEIN CBSX3, MITOCHONDRIAL"/>
    <property type="match status" value="1"/>
</dbReference>
<organism evidence="4 5">
    <name type="scientific">Neptunomonas qingdaonensis</name>
    <dbReference type="NCBI Taxonomy" id="1045558"/>
    <lineage>
        <taxon>Bacteria</taxon>
        <taxon>Pseudomonadati</taxon>
        <taxon>Pseudomonadota</taxon>
        <taxon>Gammaproteobacteria</taxon>
        <taxon>Oceanospirillales</taxon>
        <taxon>Oceanospirillaceae</taxon>
        <taxon>Neptunomonas</taxon>
    </lineage>
</organism>
<dbReference type="InterPro" id="IPR000644">
    <property type="entry name" value="CBS_dom"/>
</dbReference>
<dbReference type="AlphaFoldDB" id="A0A1I2VS66"/>
<sequence>MLKIEDVMLNNPPLLFCEQGLSVAVDMILNSGYIGLPVVDAEKHLIGFLSEQDCIKVLVSDSYHCDSHTLVKDIMRENPLWVSPHLSVLEFAQSLGKGKPKIFPVVEDNHVVGLVTRAQVMKSLSQSLQSCRVT</sequence>